<dbReference type="InterPro" id="IPR040790">
    <property type="entry name" value="Kindlin_2_N"/>
</dbReference>
<gene>
    <name evidence="2" type="primary">FERMT1</name>
</gene>
<reference evidence="2 3" key="1">
    <citation type="journal article" date="2001" name="Nature">
        <title>Initial sequencing and analysis of the human genome.</title>
        <authorList>
            <consortium name="International Human Genome Sequencing Consortium"/>
            <person name="Lander E.S."/>
            <person name="Linton L.M."/>
            <person name="Birren B."/>
            <person name="Nusbaum C."/>
            <person name="Zody M.C."/>
            <person name="Baldwin J."/>
            <person name="Devon K."/>
            <person name="Dewar K."/>
            <person name="Doyle M."/>
            <person name="FitzHugh W."/>
            <person name="Funke R."/>
            <person name="Gage D."/>
            <person name="Harris K."/>
            <person name="Heaford A."/>
            <person name="Howland J."/>
            <person name="Kann L."/>
            <person name="Lehoczky J."/>
            <person name="LeVine R."/>
            <person name="McEwan P."/>
            <person name="McKernan K."/>
            <person name="Meldrim J."/>
            <person name="Mesirov J.P."/>
            <person name="Miranda C."/>
            <person name="Morris W."/>
            <person name="Naylor J."/>
            <person name="Raymond C."/>
            <person name="Rosetti M."/>
            <person name="Santos R."/>
            <person name="Sheridan A."/>
            <person name="Sougnez C."/>
            <person name="Stange-Thomann N."/>
            <person name="Stojanovic N."/>
            <person name="Subramanian A."/>
            <person name="Wyman D."/>
            <person name="Rogers J."/>
            <person name="Sulston J."/>
            <person name="Ainscough R."/>
            <person name="Beck S."/>
            <person name="Bentley D."/>
            <person name="Burton J."/>
            <person name="Clee C."/>
            <person name="Carter N."/>
            <person name="Coulson A."/>
            <person name="Deadman R."/>
            <person name="Deloukas P."/>
            <person name="Dunham A."/>
            <person name="Dunham I."/>
            <person name="Durbin R."/>
            <person name="French L."/>
            <person name="Grafham D."/>
            <person name="Gregory S."/>
            <person name="Hubbard T."/>
            <person name="Humphray S."/>
            <person name="Hunt A."/>
            <person name="Jones M."/>
            <person name="Lloyd C."/>
            <person name="McMurray A."/>
            <person name="Matthews L."/>
            <person name="Mercer S."/>
            <person name="Milne S."/>
            <person name="Mullikin J.C."/>
            <person name="Mungall A."/>
            <person name="Plumb R."/>
            <person name="Ross M."/>
            <person name="Shownkeen R."/>
            <person name="Sims S."/>
            <person name="Waterston R.H."/>
            <person name="Wilson R.K."/>
            <person name="Hillier L.W."/>
            <person name="McPherson J.D."/>
            <person name="Marra M.A."/>
            <person name="Mardis E.R."/>
            <person name="Fulton L.A."/>
            <person name="Chinwalla A.T."/>
            <person name="Pepin K.H."/>
            <person name="Gish W.R."/>
            <person name="Chissoe S.L."/>
            <person name="Wendl M.C."/>
            <person name="Delehaunty K.D."/>
            <person name="Miner T.L."/>
            <person name="Delehaunty A."/>
            <person name="Kramer J.B."/>
            <person name="Cook L.L."/>
            <person name="Fulton R.S."/>
            <person name="Johnson D.L."/>
            <person name="Minx P.J."/>
            <person name="Clifton S.W."/>
            <person name="Hawkins T."/>
            <person name="Branscomb E."/>
            <person name="Predki P."/>
            <person name="Richardson P."/>
            <person name="Wenning S."/>
            <person name="Slezak T."/>
            <person name="Doggett N."/>
            <person name="Cheng J.F."/>
            <person name="Olsen A."/>
            <person name="Lucas S."/>
            <person name="Elkin C."/>
            <person name="Uberbacher E."/>
            <person name="Frazier M."/>
            <person name="Gibbs R.A."/>
            <person name="Muzny D.M."/>
            <person name="Scherer S.E."/>
            <person name="Bouck J.B."/>
            <person name="Sodergren E.J."/>
            <person name="Worley K.C."/>
            <person name="Rives C.M."/>
            <person name="Gorrell J.H."/>
            <person name="Metzker M.L."/>
            <person name="Naylor S.L."/>
            <person name="Kucherlapati R.S."/>
            <person name="Nelson D.L."/>
            <person name="Weinstock G.M."/>
            <person name="Sakaki Y."/>
            <person name="Fujiyama A."/>
            <person name="Hattori M."/>
            <person name="Yada T."/>
            <person name="Toyoda A."/>
            <person name="Itoh T."/>
            <person name="Kawagoe C."/>
            <person name="Watanabe H."/>
            <person name="Totoki Y."/>
            <person name="Taylor T."/>
            <person name="Weissenbach J."/>
            <person name="Heilig R."/>
            <person name="Saurin W."/>
            <person name="Artiguenave F."/>
            <person name="Brottier P."/>
            <person name="Bruls T."/>
            <person name="Pelletier E."/>
            <person name="Robert C."/>
            <person name="Wincker P."/>
            <person name="Smith D.R."/>
            <person name="Doucette-Stamm L."/>
            <person name="Rubenfield M."/>
            <person name="Weinstock K."/>
            <person name="Lee H.M."/>
            <person name="Dubois J."/>
            <person name="Rosenthal A."/>
            <person name="Platzer M."/>
            <person name="Nyakatura G."/>
            <person name="Taudien S."/>
            <person name="Rump A."/>
            <person name="Yang H."/>
            <person name="Yu J."/>
            <person name="Wang J."/>
            <person name="Huang G."/>
            <person name="Gu J."/>
            <person name="Hood L."/>
            <person name="Rowen L."/>
            <person name="Madan A."/>
            <person name="Qin S."/>
            <person name="Davis R.W."/>
            <person name="Federspiel N.A."/>
            <person name="Abola A.P."/>
            <person name="Proctor M.J."/>
            <person name="Myers R.M."/>
            <person name="Schmutz J."/>
            <person name="Dickson M."/>
            <person name="Grimwood J."/>
            <person name="Cox D.R."/>
            <person name="Olson M.V."/>
            <person name="Kaul R."/>
            <person name="Raymond C."/>
            <person name="Shimizu N."/>
            <person name="Kawasaki K."/>
            <person name="Minoshima S."/>
            <person name="Evans G.A."/>
            <person name="Athanasiou M."/>
            <person name="Schultz R."/>
            <person name="Roe B.A."/>
            <person name="Chen F."/>
            <person name="Pan H."/>
            <person name="Ramser J."/>
            <person name="Lehrach H."/>
            <person name="Reinhardt R."/>
            <person name="McCombie W.R."/>
            <person name="de la Bastide M."/>
            <person name="Dedhia N."/>
            <person name="Blocker H."/>
            <person name="Hornischer K."/>
            <person name="Nordsiek G."/>
            <person name="Agarwala R."/>
            <person name="Aravind L."/>
            <person name="Bailey J.A."/>
            <person name="Bateman A."/>
            <person name="Batzoglou S."/>
            <person name="Birney E."/>
            <person name="Bork P."/>
            <person name="Brown D.G."/>
            <person name="Burge C.B."/>
            <person name="Cerutti L."/>
            <person name="Chen H.C."/>
            <person name="Church D."/>
            <person name="Clamp M."/>
            <person name="Copley R.R."/>
            <person name="Doerks T."/>
            <person name="Eddy S.R."/>
            <person name="Eichler E.E."/>
            <person name="Furey T.S."/>
            <person name="Galagan J."/>
            <person name="Gilbert J.G."/>
            <person name="Harmon C."/>
            <person name="Hayashizaki Y."/>
            <person name="Haussler D."/>
            <person name="Hermjakob H."/>
            <person name="Hokamp K."/>
            <person name="Jang W."/>
            <person name="Johnson L.S."/>
            <person name="Jones T.A."/>
            <person name="Kasif S."/>
            <person name="Kaspryzk A."/>
            <person name="Kennedy S."/>
            <person name="Kent W.J."/>
            <person name="Kitts P."/>
            <person name="Koonin E.V."/>
            <person name="Korf I."/>
            <person name="Kulp D."/>
            <person name="Lancet D."/>
            <person name="Lowe T.M."/>
            <person name="McLysaght A."/>
            <person name="Mikkelsen T."/>
            <person name="Moran J.V."/>
            <person name="Mulder N."/>
            <person name="Pollara V.J."/>
            <person name="Ponting C.P."/>
            <person name="Schuler G."/>
            <person name="Schultz J."/>
            <person name="Slater G."/>
            <person name="Smit A.F."/>
            <person name="Stupka E."/>
            <person name="Szustakowski J."/>
            <person name="Thierry-Mieg D."/>
            <person name="Thierry-Mieg J."/>
            <person name="Wagner L."/>
            <person name="Wallis J."/>
            <person name="Wheeler R."/>
            <person name="Williams A."/>
            <person name="Wolf Y.I."/>
            <person name="Wolfe K.H."/>
            <person name="Yang S.P."/>
            <person name="Yeh R.F."/>
            <person name="Collins F."/>
            <person name="Guyer M.S."/>
            <person name="Peterson J."/>
            <person name="Felsenfeld A."/>
            <person name="Wetterstrand K.A."/>
            <person name="Patrinos A."/>
            <person name="Morgan M.J."/>
            <person name="de Jong P."/>
            <person name="Catanese J.J."/>
            <person name="Osoegawa K."/>
            <person name="Shizuya H."/>
            <person name="Choi S."/>
            <person name="Chen Y.J."/>
        </authorList>
    </citation>
    <scope>NUCLEOTIDE SEQUENCE [LARGE SCALE GENOMIC DNA]</scope>
</reference>
<reference evidence="2" key="8">
    <citation type="submission" date="2025-09" db="UniProtKB">
        <authorList>
            <consortium name="Ensembl"/>
        </authorList>
    </citation>
    <scope>IDENTIFICATION</scope>
</reference>
<dbReference type="Gene3D" id="3.10.20.90">
    <property type="entry name" value="Phosphatidylinositol 3-kinase Catalytic Subunit, Chain A, domain 1"/>
    <property type="match status" value="1"/>
</dbReference>
<keyword evidence="3" id="KW-1185">Reference proteome</keyword>
<dbReference type="EMBL" id="KF510478">
    <property type="status" value="NOT_ANNOTATED_CDS"/>
    <property type="molecule type" value="Genomic_DNA"/>
</dbReference>
<dbReference type="Proteomes" id="UP000005640">
    <property type="component" value="Chromosome 20"/>
</dbReference>
<dbReference type="AlphaFoldDB" id="G3V1L6"/>
<dbReference type="VEuPathDB" id="HostDB:ENSG00000101311"/>
<accession>G3V1L6</accession>
<dbReference type="HOGENOM" id="CLU_647715_0_0_1"/>
<name>G3V1L6_HUMAN</name>
<dbReference type="ExpressionAtlas" id="G3V1L6">
    <property type="expression patterns" value="baseline and differential"/>
</dbReference>
<dbReference type="Ensembl" id="ENST00000536936.1">
    <property type="protein sequence ID" value="ENSP00000441063.2"/>
    <property type="gene ID" value="ENSG00000101311.18"/>
</dbReference>
<evidence type="ECO:0000313" key="2">
    <source>
        <dbReference type="Ensembl" id="ENSP00000441063.2"/>
    </source>
</evidence>
<evidence type="ECO:0000313" key="3">
    <source>
        <dbReference type="Proteomes" id="UP000005640"/>
    </source>
</evidence>
<dbReference type="ProteomicsDB" id="32371"/>
<sequence>MLSSTDFTFASWELVVRVDHPNEEQQKDVTLRVSGDLHVGGVMLKYIPRLVRLCSLVGTEALLASENPLDPGQIWGPGRCKASLHPSA</sequence>
<dbReference type="SMR" id="G3V1L6"/>
<dbReference type="OrthoDB" id="10057618at2759"/>
<reference evidence="2" key="7">
    <citation type="submission" date="2025-08" db="UniProtKB">
        <authorList>
            <consortium name="Ensembl"/>
        </authorList>
    </citation>
    <scope>IDENTIFICATION</scope>
</reference>
<dbReference type="Ensembl" id="ENST00000536936.1">
    <property type="protein sequence ID" value="ENSP00000441063.2"/>
    <property type="gene ID" value="ENSG00000101311.17"/>
</dbReference>
<reference evidence="6" key="6">
    <citation type="journal article" date="2013" name="J. Proteome Res.">
        <title>Toward a comprehensive characterization of a human cancer cell phosphoproteome.</title>
        <authorList>
            <person name="Zhou H."/>
            <person name="Di Palma S."/>
            <person name="Preisinger C."/>
            <person name="Peng M."/>
            <person name="Polat A.N."/>
            <person name="Heck A.J."/>
            <person name="Mohammed S."/>
        </authorList>
    </citation>
    <scope>IDENTIFICATION BY MASS SPECTROMETRY [LARGE SCALE ANALYSIS]</scope>
</reference>
<dbReference type="Pfam" id="PF18124">
    <property type="entry name" value="Kindlin_2_N"/>
    <property type="match status" value="1"/>
</dbReference>
<reference evidence="2 3" key="2">
    <citation type="journal article" date="2001" name="Nature">
        <title>The DNA sequence and comparative analysis of human chromosome 20.</title>
        <authorList>
            <person name="Deloukas P."/>
            <person name="Matthews L.H."/>
            <person name="Ashurst J."/>
            <person name="Burton J."/>
            <person name="Gilbert J.G."/>
            <person name="Jones M."/>
            <person name="Stavrides G."/>
            <person name="Almeida J.P."/>
            <person name="Babbage A.K."/>
            <person name="Bagguley C.L."/>
            <person name="Bailey J."/>
            <person name="Barlow K.F."/>
            <person name="Bates K.N."/>
            <person name="Beard L.M."/>
            <person name="Beare D.M."/>
            <person name="Beasley O.P."/>
            <person name="Bird C.P."/>
            <person name="Blakey S.E."/>
            <person name="Bridgeman A.M."/>
            <person name="Brown A.J."/>
            <person name="Buck D."/>
            <person name="Burrill W."/>
            <person name="Butler A.P."/>
            <person name="Carder C."/>
            <person name="Carter N.P."/>
            <person name="Chapman J.C."/>
            <person name="Clamp M."/>
            <person name="Clark G."/>
            <person name="Clark L.N."/>
            <person name="Clark S.Y."/>
            <person name="Clee C.M."/>
            <person name="Clegg S."/>
            <person name="Cobley V.E."/>
            <person name="Collier R.E."/>
            <person name="Connor R."/>
            <person name="Corby N.R."/>
            <person name="Coulson A."/>
            <person name="Coville G.J."/>
            <person name="Deadman R."/>
            <person name="Dhami P."/>
            <person name="Dunn M."/>
            <person name="Ellington A.G."/>
            <person name="Frankland J.A."/>
            <person name="Fraser A."/>
            <person name="French L."/>
            <person name="Garner P."/>
            <person name="Grafham D.V."/>
            <person name="Griffiths C."/>
            <person name="Griffiths M.N."/>
            <person name="Gwilliam R."/>
            <person name="Hall R.E."/>
            <person name="Hammond S."/>
            <person name="Harley J.L."/>
            <person name="Heath P.D."/>
            <person name="Ho S."/>
            <person name="Holden J.L."/>
            <person name="Howden P.J."/>
            <person name="Huckle E."/>
            <person name="Hunt A.R."/>
            <person name="Hunt S.E."/>
            <person name="Jekosch K."/>
            <person name="Johnson C.M."/>
            <person name="Johnson D."/>
            <person name="Kay M.P."/>
            <person name="Kimberley A.M."/>
            <person name="King A."/>
            <person name="Knights A."/>
            <person name="Laird G.K."/>
            <person name="Lawlor S."/>
            <person name="Lehvaslaiho M.H."/>
            <person name="Leversha M."/>
            <person name="Lloyd C."/>
            <person name="Lloyd D.M."/>
            <person name="Lovell J.D."/>
            <person name="Marsh V.L."/>
            <person name="Martin S.L."/>
            <person name="McConnachie L.J."/>
            <person name="McLay K."/>
            <person name="McMurray A.A."/>
            <person name="Milne S."/>
            <person name="Mistry D."/>
            <person name="Moore M.J."/>
            <person name="Mullikin J.C."/>
            <person name="Nickerson T."/>
            <person name="Oliver K."/>
            <person name="Parker A."/>
            <person name="Patel R."/>
            <person name="Pearce T.A."/>
            <person name="Peck A.I."/>
            <person name="Phillimore B.J."/>
            <person name="Prathalingam S.R."/>
            <person name="Plumb R.W."/>
            <person name="Ramsay H."/>
            <person name="Rice C.M."/>
            <person name="Ross M.T."/>
            <person name="Scott C.E."/>
            <person name="Sehra H.K."/>
            <person name="Shownkeen R."/>
            <person name="Sims S."/>
            <person name="Skuce C.D."/>
            <person name="Smith M.L."/>
            <person name="Soderlund C."/>
            <person name="Steward C.A."/>
            <person name="Sulston J.E."/>
            <person name="Swann M."/>
            <person name="Sycamore N."/>
            <person name="Taylor R."/>
            <person name="Tee L."/>
            <person name="Thomas D.W."/>
            <person name="Thorpe A."/>
            <person name="Tracey A."/>
            <person name="Tromans A.C."/>
            <person name="Vaudin M."/>
            <person name="Wall M."/>
            <person name="Wallis J.M."/>
            <person name="Whitehead S.L."/>
            <person name="Whittaker P."/>
            <person name="Willey D.L."/>
            <person name="Williams L."/>
            <person name="Williams S.A."/>
            <person name="Wilming L."/>
            <person name="Wray P.W."/>
            <person name="Hubbard T."/>
            <person name="Durbin R.M."/>
            <person name="Bentley D.R."/>
            <person name="Beck S."/>
            <person name="Rogers J."/>
        </authorList>
    </citation>
    <scope>NUCLEOTIDE SEQUENCE [LARGE SCALE GENOMIC DNA]</scope>
</reference>
<evidence type="ECO:0007829" key="5">
    <source>
        <dbReference type="PubMed" id="21269460"/>
    </source>
</evidence>
<dbReference type="GeneTree" id="ENSGT00390000013444"/>
<dbReference type="ChiTaRS" id="FERMT1">
    <property type="organism name" value="human"/>
</dbReference>
<dbReference type="HGNC" id="HGNC:15889">
    <property type="gene designation" value="FERMT1"/>
</dbReference>
<dbReference type="MassIVE" id="G3V1L6"/>
<dbReference type="UCSC" id="uc010gbt.4">
    <property type="organism name" value="human"/>
</dbReference>
<dbReference type="OpenTargets" id="ENSG00000101311"/>
<dbReference type="Antibodypedia" id="8379">
    <property type="antibodies" value="235 antibodies from 28 providers"/>
</dbReference>
<reference evidence="4" key="4">
    <citation type="journal article" date="2008" name="Proc. Natl. Acad. Sci. U.S.A.">
        <title>A quantitative atlas of mitotic phosphorylation.</title>
        <authorList>
            <person name="Dephoure N."/>
            <person name="Zhou C."/>
            <person name="Villen J."/>
            <person name="Beausoleil S.A."/>
            <person name="Bakalarski C.E."/>
            <person name="Elledge S.J."/>
            <person name="Gygi S.P."/>
        </authorList>
    </citation>
    <scope>IDENTIFICATION BY MASS SPECTROMETRY [LARGE SCALE ANALYSIS]</scope>
</reference>
<reference evidence="2 3" key="3">
    <citation type="journal article" date="2004" name="Nature">
        <title>Finishing the euchromatic sequence of the human genome.</title>
        <authorList>
            <consortium name="International Human Genome Sequencing Consortium"/>
        </authorList>
    </citation>
    <scope>NUCLEOTIDE SEQUENCE [LARGE SCALE GENOMIC DNA]</scope>
</reference>
<evidence type="ECO:0007829" key="4">
    <source>
        <dbReference type="PubMed" id="18669648"/>
    </source>
</evidence>
<evidence type="ECO:0007829" key="6">
    <source>
        <dbReference type="PubMed" id="23186163"/>
    </source>
</evidence>
<feature type="domain" description="Kindlin-2 N-terminal" evidence="1">
    <location>
        <begin position="10"/>
        <end position="49"/>
    </location>
</feature>
<evidence type="ECO:0000259" key="1">
    <source>
        <dbReference type="Pfam" id="PF18124"/>
    </source>
</evidence>
<dbReference type="Bgee" id="ENSG00000101311">
    <property type="expression patterns" value="Expressed in mucosa of sigmoid colon and 166 other cell types or tissues"/>
</dbReference>
<dbReference type="EMBL" id="AL118505">
    <property type="status" value="NOT_ANNOTATED_CDS"/>
    <property type="molecule type" value="Genomic_DNA"/>
</dbReference>
<proteinExistence type="evidence at protein level"/>
<protein>
    <submittedName>
        <fullName evidence="2">FERM domain containing kindlin 1</fullName>
    </submittedName>
</protein>
<reference evidence="5" key="5">
    <citation type="journal article" date="2011" name="BMC Syst. Biol.">
        <title>Initial characterization of the human central proteome.</title>
        <authorList>
            <person name="Burkard T.R."/>
            <person name="Planyavsky M."/>
            <person name="Kaupe I."/>
            <person name="Breitwieser F.P."/>
            <person name="Burckstummer T."/>
            <person name="Bennett K.L."/>
            <person name="Superti-Furga G."/>
            <person name="Colinge J."/>
        </authorList>
    </citation>
    <scope>IDENTIFICATION BY MASS SPECTROMETRY [LARGE SCALE ANALYSIS]</scope>
</reference>
<organism evidence="2 3">
    <name type="scientific">Homo sapiens</name>
    <name type="common">Human</name>
    <dbReference type="NCBI Taxonomy" id="9606"/>
    <lineage>
        <taxon>Eukaryota</taxon>
        <taxon>Metazoa</taxon>
        <taxon>Chordata</taxon>
        <taxon>Craniata</taxon>
        <taxon>Vertebrata</taxon>
        <taxon>Euteleostomi</taxon>
        <taxon>Mammalia</taxon>
        <taxon>Eutheria</taxon>
        <taxon>Euarchontoglires</taxon>
        <taxon>Primates</taxon>
        <taxon>Haplorrhini</taxon>
        <taxon>Catarrhini</taxon>
        <taxon>Hominidae</taxon>
        <taxon>Homo</taxon>
    </lineage>
</organism>